<comment type="caution">
    <text evidence="1">The sequence shown here is derived from an EMBL/GenBank/DDBJ whole genome shotgun (WGS) entry which is preliminary data.</text>
</comment>
<keyword evidence="2" id="KW-1185">Reference proteome</keyword>
<sequence length="72" mass="8284">MVPISGGTQGKCLAFQFQPDHRAGLPYQFTGSTSLDATTLAHHSKEQFHSYYRVREKSKNMTLLGRRWRPFL</sequence>
<dbReference type="Proteomes" id="UP000327493">
    <property type="component" value="Chromosome 24"/>
</dbReference>
<name>A0A5J5CG74_9PERO</name>
<organism evidence="1 2">
    <name type="scientific">Etheostoma spectabile</name>
    <name type="common">orangethroat darter</name>
    <dbReference type="NCBI Taxonomy" id="54343"/>
    <lineage>
        <taxon>Eukaryota</taxon>
        <taxon>Metazoa</taxon>
        <taxon>Chordata</taxon>
        <taxon>Craniata</taxon>
        <taxon>Vertebrata</taxon>
        <taxon>Euteleostomi</taxon>
        <taxon>Actinopterygii</taxon>
        <taxon>Neopterygii</taxon>
        <taxon>Teleostei</taxon>
        <taxon>Neoteleostei</taxon>
        <taxon>Acanthomorphata</taxon>
        <taxon>Eupercaria</taxon>
        <taxon>Perciformes</taxon>
        <taxon>Percoidei</taxon>
        <taxon>Percidae</taxon>
        <taxon>Etheostomatinae</taxon>
        <taxon>Etheostoma</taxon>
    </lineage>
</organism>
<dbReference type="AlphaFoldDB" id="A0A5J5CG74"/>
<evidence type="ECO:0000313" key="1">
    <source>
        <dbReference type="EMBL" id="KAA8579576.1"/>
    </source>
</evidence>
<dbReference type="EMBL" id="VOFY01000024">
    <property type="protein sequence ID" value="KAA8579576.1"/>
    <property type="molecule type" value="Genomic_DNA"/>
</dbReference>
<proteinExistence type="predicted"/>
<protein>
    <submittedName>
        <fullName evidence="1">Uncharacterized protein</fullName>
    </submittedName>
</protein>
<evidence type="ECO:0000313" key="2">
    <source>
        <dbReference type="Proteomes" id="UP000327493"/>
    </source>
</evidence>
<accession>A0A5J5CG74</accession>
<gene>
    <name evidence="1" type="ORF">FQN60_006669</name>
</gene>
<reference evidence="1 2" key="1">
    <citation type="submission" date="2019-08" db="EMBL/GenBank/DDBJ databases">
        <title>A chromosome-level genome assembly, high-density linkage maps, and genome scans reveal the genomic architecture of hybrid incompatibilities underlying speciation via character displacement in darters (Percidae: Etheostominae).</title>
        <authorList>
            <person name="Moran R.L."/>
            <person name="Catchen J.M."/>
            <person name="Fuller R.C."/>
        </authorList>
    </citation>
    <scope>NUCLEOTIDE SEQUENCE [LARGE SCALE GENOMIC DNA]</scope>
    <source>
        <strain evidence="1">EspeVRDwgs_2016</strain>
        <tissue evidence="1">Muscle</tissue>
    </source>
</reference>